<dbReference type="OrthoDB" id="409763at2759"/>
<dbReference type="EMBL" id="VUJU01000267">
    <property type="protein sequence ID" value="KAF0771665.1"/>
    <property type="molecule type" value="Genomic_DNA"/>
</dbReference>
<name>A0A6G0ZL58_APHCR</name>
<evidence type="ECO:0000313" key="4">
    <source>
        <dbReference type="EMBL" id="KAF0771665.1"/>
    </source>
</evidence>
<comment type="caution">
    <text evidence="4">The sequence shown here is derived from an EMBL/GenBank/DDBJ whole genome shotgun (WGS) entry which is preliminary data.</text>
</comment>
<protein>
    <submittedName>
        <fullName evidence="4">Enoyl-CoA delta isomerase 2, mitochondrial-like isoform X1</fullName>
    </submittedName>
</protein>
<organism evidence="4 5">
    <name type="scientific">Aphis craccivora</name>
    <name type="common">Cowpea aphid</name>
    <dbReference type="NCBI Taxonomy" id="307492"/>
    <lineage>
        <taxon>Eukaryota</taxon>
        <taxon>Metazoa</taxon>
        <taxon>Ecdysozoa</taxon>
        <taxon>Arthropoda</taxon>
        <taxon>Hexapoda</taxon>
        <taxon>Insecta</taxon>
        <taxon>Pterygota</taxon>
        <taxon>Neoptera</taxon>
        <taxon>Paraneoptera</taxon>
        <taxon>Hemiptera</taxon>
        <taxon>Sternorrhyncha</taxon>
        <taxon>Aphidomorpha</taxon>
        <taxon>Aphidoidea</taxon>
        <taxon>Aphididae</taxon>
        <taxon>Aphidini</taxon>
        <taxon>Aphis</taxon>
        <taxon>Aphis</taxon>
    </lineage>
</organism>
<evidence type="ECO:0000256" key="1">
    <source>
        <dbReference type="ARBA" id="ARBA00004275"/>
    </source>
</evidence>
<dbReference type="GO" id="GO:0004165">
    <property type="term" value="F:delta(3)-delta(2)-enoyl-CoA isomerase activity"/>
    <property type="evidence" value="ECO:0007669"/>
    <property type="project" value="UniProtKB-ARBA"/>
</dbReference>
<evidence type="ECO:0000256" key="3">
    <source>
        <dbReference type="ARBA" id="ARBA00023235"/>
    </source>
</evidence>
<gene>
    <name evidence="4" type="ORF">FWK35_00001262</name>
</gene>
<dbReference type="InterPro" id="IPR051053">
    <property type="entry name" value="ECH/Chromodomain_protein"/>
</dbReference>
<dbReference type="Gene3D" id="1.10.12.10">
    <property type="entry name" value="Lyase 2-enoyl-coa Hydratase, Chain A, domain 2"/>
    <property type="match status" value="1"/>
</dbReference>
<dbReference type="PANTHER" id="PTHR43684:SF1">
    <property type="entry name" value="ENOYL-COA DELTA ISOMERASE 2"/>
    <property type="match status" value="1"/>
</dbReference>
<keyword evidence="3 4" id="KW-0413">Isomerase</keyword>
<dbReference type="GO" id="GO:0005777">
    <property type="term" value="C:peroxisome"/>
    <property type="evidence" value="ECO:0007669"/>
    <property type="project" value="UniProtKB-SubCell"/>
</dbReference>
<keyword evidence="2" id="KW-0576">Peroxisome</keyword>
<dbReference type="PANTHER" id="PTHR43684">
    <property type="match status" value="1"/>
</dbReference>
<proteinExistence type="predicted"/>
<comment type="subcellular location">
    <subcellularLocation>
        <location evidence="1">Peroxisome</location>
    </subcellularLocation>
</comment>
<dbReference type="Gene3D" id="3.90.226.10">
    <property type="entry name" value="2-enoyl-CoA Hydratase, Chain A, domain 1"/>
    <property type="match status" value="1"/>
</dbReference>
<dbReference type="InterPro" id="IPR014748">
    <property type="entry name" value="Enoyl-CoA_hydra_C"/>
</dbReference>
<reference evidence="4 5" key="1">
    <citation type="submission" date="2019-08" db="EMBL/GenBank/DDBJ databases">
        <title>Whole genome of Aphis craccivora.</title>
        <authorList>
            <person name="Voronova N.V."/>
            <person name="Shulinski R.S."/>
            <person name="Bandarenka Y.V."/>
            <person name="Zhorov D.G."/>
            <person name="Warner D."/>
        </authorList>
    </citation>
    <scope>NUCLEOTIDE SEQUENCE [LARGE SCALE GENOMIC DNA]</scope>
    <source>
        <strain evidence="4">180601</strain>
        <tissue evidence="4">Whole Body</tissue>
    </source>
</reference>
<dbReference type="CDD" id="cd06558">
    <property type="entry name" value="crotonase-like"/>
    <property type="match status" value="1"/>
</dbReference>
<dbReference type="InterPro" id="IPR029045">
    <property type="entry name" value="ClpP/crotonase-like_dom_sf"/>
</dbReference>
<sequence length="264" mass="29504">MVKVNCKRMSSILVNYEGSVQIISFNRPNKLNAISFQCYNEVTKALKEGANNDTVFLTILTGVGKAYSSGTDLFDSPIIDIEDRLIATRDFVRAFIDYPKLLVALVNGPAIGIACTTLGLCDLVYATKTATFSCPFHKLGLTIEGCSSITFPLIMGKTRATEFLYSGKKLNAIDAQKIGLVNEIINDGISGRNQLIKKITTELAFYKLPIVYSKSMMLNGVITRNELHEANNREIERLKERFNSDDFQNSIANYFKQRMLKNKL</sequence>
<evidence type="ECO:0000256" key="2">
    <source>
        <dbReference type="ARBA" id="ARBA00023140"/>
    </source>
</evidence>
<accession>A0A6G0ZL58</accession>
<dbReference type="AlphaFoldDB" id="A0A6G0ZL58"/>
<keyword evidence="5" id="KW-1185">Reference proteome</keyword>
<evidence type="ECO:0000313" key="5">
    <source>
        <dbReference type="Proteomes" id="UP000478052"/>
    </source>
</evidence>
<dbReference type="Proteomes" id="UP000478052">
    <property type="component" value="Unassembled WGS sequence"/>
</dbReference>
<dbReference type="InterPro" id="IPR001753">
    <property type="entry name" value="Enoyl-CoA_hydra/iso"/>
</dbReference>
<dbReference type="SUPFAM" id="SSF52096">
    <property type="entry name" value="ClpP/crotonase"/>
    <property type="match status" value="1"/>
</dbReference>
<dbReference type="Pfam" id="PF00378">
    <property type="entry name" value="ECH_1"/>
    <property type="match status" value="1"/>
</dbReference>